<feature type="domain" description="PPM-type phosphatase" evidence="1">
    <location>
        <begin position="232"/>
        <end position="442"/>
    </location>
</feature>
<comment type="caution">
    <text evidence="2">The sequence shown here is derived from an EMBL/GenBank/DDBJ whole genome shotgun (WGS) entry which is preliminary data.</text>
</comment>
<dbReference type="Pfam" id="PF07228">
    <property type="entry name" value="SpoIIE"/>
    <property type="match status" value="1"/>
</dbReference>
<dbReference type="SMART" id="SM00331">
    <property type="entry name" value="PP2C_SIG"/>
    <property type="match status" value="1"/>
</dbReference>
<proteinExistence type="predicted"/>
<dbReference type="InterPro" id="IPR045768">
    <property type="entry name" value="SpoIIE_N"/>
</dbReference>
<dbReference type="Gene3D" id="3.60.40.10">
    <property type="entry name" value="PPM-type phosphatase domain"/>
    <property type="match status" value="1"/>
</dbReference>
<protein>
    <submittedName>
        <fullName evidence="2">SpoIIE family protein phosphatase</fullName>
    </submittedName>
</protein>
<dbReference type="InterPro" id="IPR036457">
    <property type="entry name" value="PPM-type-like_dom_sf"/>
</dbReference>
<sequence>MALSLGELAKSCEEESGKDRTLTKEDGLAAVNAAALLVCGSCEKCGIYRDCIQKDSYFLYYLIRSFEQKQQIEQEDMPQAFQELCGVKKEYLRELNKSLGRATMNLAWKNRFFESRDTLIMQFRELAVILEEFSHQMEQAQDITSKYETELKKAFRASRMTVEGMLALSYENGQRELFVTVKSGSGRCMTAKDGAKLVGGVMGGAWLPSRDSKAVITRQPFTFRFQEEGVYRMAYGAAALPRTGETMSGDSYSFTGNLPGQVIISLSDGMGSGQAAAEESERVVNLVSQLMETGFSARAALKMVNTVLLLSGAQQRPATVDLACVDLHAGILEMMKLGAAATFIIGEDGVELLESGSVPAGIINQAEPALISRKLWDENWVIMVSDGILDILPGEDKEEIMREYLEGQKEMQPQDMADDILRFASSFSEFPRDDMTVLAAKIWKRR</sequence>
<accession>A0A9D2HJI9</accession>
<evidence type="ECO:0000313" key="3">
    <source>
        <dbReference type="Proteomes" id="UP000823900"/>
    </source>
</evidence>
<evidence type="ECO:0000259" key="1">
    <source>
        <dbReference type="SMART" id="SM00331"/>
    </source>
</evidence>
<dbReference type="PANTHER" id="PTHR35801">
    <property type="entry name" value="PHOSPHOSERINE PHOSPHATASE RSBX"/>
    <property type="match status" value="1"/>
</dbReference>
<evidence type="ECO:0000313" key="2">
    <source>
        <dbReference type="EMBL" id="HJA71368.1"/>
    </source>
</evidence>
<organism evidence="2 3">
    <name type="scientific">Candidatus Lachnoclostridium stercoravium</name>
    <dbReference type="NCBI Taxonomy" id="2838633"/>
    <lineage>
        <taxon>Bacteria</taxon>
        <taxon>Bacillati</taxon>
        <taxon>Bacillota</taxon>
        <taxon>Clostridia</taxon>
        <taxon>Lachnospirales</taxon>
        <taxon>Lachnospiraceae</taxon>
    </lineage>
</organism>
<reference evidence="2" key="1">
    <citation type="journal article" date="2021" name="PeerJ">
        <title>Extensive microbial diversity within the chicken gut microbiome revealed by metagenomics and culture.</title>
        <authorList>
            <person name="Gilroy R."/>
            <person name="Ravi A."/>
            <person name="Getino M."/>
            <person name="Pursley I."/>
            <person name="Horton D.L."/>
            <person name="Alikhan N.F."/>
            <person name="Baker D."/>
            <person name="Gharbi K."/>
            <person name="Hall N."/>
            <person name="Watson M."/>
            <person name="Adriaenssens E.M."/>
            <person name="Foster-Nyarko E."/>
            <person name="Jarju S."/>
            <person name="Secka A."/>
            <person name="Antonio M."/>
            <person name="Oren A."/>
            <person name="Chaudhuri R.R."/>
            <person name="La Ragione R."/>
            <person name="Hildebrand F."/>
            <person name="Pallen M.J."/>
        </authorList>
    </citation>
    <scope>NUCLEOTIDE SEQUENCE</scope>
    <source>
        <strain evidence="2">CHK178-16964</strain>
    </source>
</reference>
<dbReference type="SUPFAM" id="SSF81606">
    <property type="entry name" value="PP2C-like"/>
    <property type="match status" value="1"/>
</dbReference>
<dbReference type="AlphaFoldDB" id="A0A9D2HJI9"/>
<dbReference type="Pfam" id="PF19732">
    <property type="entry name" value="SpoIIE_N"/>
    <property type="match status" value="1"/>
</dbReference>
<dbReference type="EMBL" id="DWZA01000063">
    <property type="protein sequence ID" value="HJA71368.1"/>
    <property type="molecule type" value="Genomic_DNA"/>
</dbReference>
<reference evidence="2" key="2">
    <citation type="submission" date="2021-04" db="EMBL/GenBank/DDBJ databases">
        <authorList>
            <person name="Gilroy R."/>
        </authorList>
    </citation>
    <scope>NUCLEOTIDE SEQUENCE</scope>
    <source>
        <strain evidence="2">CHK178-16964</strain>
    </source>
</reference>
<dbReference type="Proteomes" id="UP000823900">
    <property type="component" value="Unassembled WGS sequence"/>
</dbReference>
<dbReference type="InterPro" id="IPR001932">
    <property type="entry name" value="PPM-type_phosphatase-like_dom"/>
</dbReference>
<gene>
    <name evidence="2" type="ORF">IAA07_07275</name>
</gene>
<dbReference type="PANTHER" id="PTHR35801:SF1">
    <property type="entry name" value="PHOSPHOSERINE PHOSPHATASE RSBX"/>
    <property type="match status" value="1"/>
</dbReference>
<dbReference type="InterPro" id="IPR039248">
    <property type="entry name" value="Ptase_RsbX"/>
</dbReference>
<name>A0A9D2HJI9_9FIRM</name>